<reference evidence="10" key="1">
    <citation type="journal article" date="2021" name="Nat. Commun.">
        <title>Genetic determinants of endophytism in the Arabidopsis root mycobiome.</title>
        <authorList>
            <person name="Mesny F."/>
            <person name="Miyauchi S."/>
            <person name="Thiergart T."/>
            <person name="Pickel B."/>
            <person name="Atanasova L."/>
            <person name="Karlsson M."/>
            <person name="Huettel B."/>
            <person name="Barry K.W."/>
            <person name="Haridas S."/>
            <person name="Chen C."/>
            <person name="Bauer D."/>
            <person name="Andreopoulos W."/>
            <person name="Pangilinan J."/>
            <person name="LaButti K."/>
            <person name="Riley R."/>
            <person name="Lipzen A."/>
            <person name="Clum A."/>
            <person name="Drula E."/>
            <person name="Henrissat B."/>
            <person name="Kohler A."/>
            <person name="Grigoriev I.V."/>
            <person name="Martin F.M."/>
            <person name="Hacquard S."/>
        </authorList>
    </citation>
    <scope>NUCLEOTIDE SEQUENCE</scope>
    <source>
        <strain evidence="10">MPI-SDFR-AT-0073</strain>
    </source>
</reference>
<dbReference type="PANTHER" id="PTHR43037">
    <property type="entry name" value="UNNAMED PRODUCT-RELATED"/>
    <property type="match status" value="1"/>
</dbReference>
<dbReference type="OrthoDB" id="2425929at2759"/>
<dbReference type="GO" id="GO:0052689">
    <property type="term" value="F:carboxylic ester hydrolase activity"/>
    <property type="evidence" value="ECO:0007669"/>
    <property type="project" value="UniProtKB-KW"/>
</dbReference>
<dbReference type="InterPro" id="IPR010126">
    <property type="entry name" value="Esterase_phb"/>
</dbReference>
<dbReference type="PANTHER" id="PTHR43037:SF3">
    <property type="entry name" value="FERULOYL ESTERASE B"/>
    <property type="match status" value="1"/>
</dbReference>
<dbReference type="GeneID" id="70135404"/>
<keyword evidence="11" id="KW-1185">Reference proteome</keyword>
<evidence type="ECO:0000256" key="8">
    <source>
        <dbReference type="ARBA" id="ARBA00023326"/>
    </source>
</evidence>
<comment type="similarity">
    <text evidence="9">Belongs to the carbohydrate esterase 1 (CE1) family.</text>
</comment>
<dbReference type="GO" id="GO:0045493">
    <property type="term" value="P:xylan catabolic process"/>
    <property type="evidence" value="ECO:0007669"/>
    <property type="project" value="UniProtKB-UniRule"/>
</dbReference>
<dbReference type="AlphaFoldDB" id="A0A9P8UZV0"/>
<feature type="chain" id="PRO_5040543988" description="Carboxylic ester hydrolase" evidence="9">
    <location>
        <begin position="20"/>
        <end position="303"/>
    </location>
</feature>
<accession>A0A9P8UZV0</accession>
<organism evidence="10 11">
    <name type="scientific">Truncatella angustata</name>
    <dbReference type="NCBI Taxonomy" id="152316"/>
    <lineage>
        <taxon>Eukaryota</taxon>
        <taxon>Fungi</taxon>
        <taxon>Dikarya</taxon>
        <taxon>Ascomycota</taxon>
        <taxon>Pezizomycotina</taxon>
        <taxon>Sordariomycetes</taxon>
        <taxon>Xylariomycetidae</taxon>
        <taxon>Amphisphaeriales</taxon>
        <taxon>Sporocadaceae</taxon>
        <taxon>Truncatella</taxon>
    </lineage>
</organism>
<dbReference type="SUPFAM" id="SSF53474">
    <property type="entry name" value="alpha/beta-Hydrolases"/>
    <property type="match status" value="2"/>
</dbReference>
<comment type="function">
    <text evidence="9">Esterase involved in the hydrolysis of xylan, a major structural heterogeneous polysaccharide found in plant biomass representing the second most abundant polysaccharide in the biosphere, after cellulose.</text>
</comment>
<dbReference type="EC" id="3.1.1.-" evidence="9"/>
<evidence type="ECO:0000256" key="7">
    <source>
        <dbReference type="ARBA" id="ARBA00023277"/>
    </source>
</evidence>
<evidence type="ECO:0000313" key="10">
    <source>
        <dbReference type="EMBL" id="KAH6661026.1"/>
    </source>
</evidence>
<name>A0A9P8UZV0_9PEZI</name>
<protein>
    <recommendedName>
        <fullName evidence="9">Carboxylic ester hydrolase</fullName>
        <ecNumber evidence="9">3.1.1.-</ecNumber>
    </recommendedName>
</protein>
<evidence type="ECO:0000256" key="5">
    <source>
        <dbReference type="ARBA" id="ARBA00022801"/>
    </source>
</evidence>
<dbReference type="RefSeq" id="XP_045965157.1">
    <property type="nucleotide sequence ID" value="XM_046106513.1"/>
</dbReference>
<gene>
    <name evidence="10" type="ORF">BKA67DRAFT_654170</name>
</gene>
<dbReference type="InterPro" id="IPR029058">
    <property type="entry name" value="AB_hydrolase_fold"/>
</dbReference>
<evidence type="ECO:0000256" key="1">
    <source>
        <dbReference type="ARBA" id="ARBA00004613"/>
    </source>
</evidence>
<keyword evidence="7 9" id="KW-0119">Carbohydrate metabolism</keyword>
<keyword evidence="6" id="KW-0325">Glycoprotein</keyword>
<sequence>MMFLTQLFGALALSTLATSSPTSNHQSIKRASLQQVTDFGENSSKSKMYIYVPSKLATNPPIIVAIHYCTGTAQGYYSGSPYAQLADQKGFIVIYPESPYSGTCWDVSSKSALTHNGGGDSNSIANMVTYTLSKYSGDATKVFVTGSSSGAMMTNVMAATYPELFAAGIAYSGVPAGCFVSASGGVDSWNSTCAQGNSRATAAKWAQVVHDMYPGYNGTRPRMQIYHGSSDATLLPNNYNETIKQWAGVFGYNENAPATTLANNPQSGYTNYTFGDHLQGVYARGVGHTVPIRGADDMKFFGL</sequence>
<dbReference type="Proteomes" id="UP000758603">
    <property type="component" value="Unassembled WGS sequence"/>
</dbReference>
<dbReference type="InterPro" id="IPR050955">
    <property type="entry name" value="Plant_Biomass_Hydrol_Est"/>
</dbReference>
<dbReference type="NCBIfam" id="TIGR01840">
    <property type="entry name" value="esterase_phb"/>
    <property type="match status" value="1"/>
</dbReference>
<dbReference type="EMBL" id="JAGPXC010000001">
    <property type="protein sequence ID" value="KAH6661026.1"/>
    <property type="molecule type" value="Genomic_DNA"/>
</dbReference>
<keyword evidence="4 9" id="KW-0732">Signal</keyword>
<keyword evidence="8 9" id="KW-0624">Polysaccharide degradation</keyword>
<evidence type="ECO:0000313" key="11">
    <source>
        <dbReference type="Proteomes" id="UP000758603"/>
    </source>
</evidence>
<feature type="signal peptide" evidence="9">
    <location>
        <begin position="1"/>
        <end position="19"/>
    </location>
</feature>
<dbReference type="Gene3D" id="3.40.50.1820">
    <property type="entry name" value="alpha/beta hydrolase"/>
    <property type="match status" value="1"/>
</dbReference>
<comment type="subcellular location">
    <subcellularLocation>
        <location evidence="1 9">Secreted</location>
    </subcellularLocation>
</comment>
<dbReference type="GO" id="GO:0005576">
    <property type="term" value="C:extracellular region"/>
    <property type="evidence" value="ECO:0007669"/>
    <property type="project" value="UniProtKB-SubCell"/>
</dbReference>
<keyword evidence="5 9" id="KW-0378">Hydrolase</keyword>
<evidence type="ECO:0000256" key="9">
    <source>
        <dbReference type="RuleBase" id="RU367147"/>
    </source>
</evidence>
<evidence type="ECO:0000256" key="4">
    <source>
        <dbReference type="ARBA" id="ARBA00022729"/>
    </source>
</evidence>
<evidence type="ECO:0000256" key="2">
    <source>
        <dbReference type="ARBA" id="ARBA00022487"/>
    </source>
</evidence>
<comment type="caution">
    <text evidence="10">The sequence shown here is derived from an EMBL/GenBank/DDBJ whole genome shotgun (WGS) entry which is preliminary data.</text>
</comment>
<proteinExistence type="inferred from homology"/>
<keyword evidence="3 9" id="KW-0964">Secreted</keyword>
<dbReference type="Pfam" id="PF10503">
    <property type="entry name" value="Esterase_PHB"/>
    <property type="match status" value="1"/>
</dbReference>
<evidence type="ECO:0000256" key="6">
    <source>
        <dbReference type="ARBA" id="ARBA00023180"/>
    </source>
</evidence>
<keyword evidence="2 9" id="KW-0719">Serine esterase</keyword>
<evidence type="ECO:0000256" key="3">
    <source>
        <dbReference type="ARBA" id="ARBA00022525"/>
    </source>
</evidence>